<dbReference type="Proteomes" id="UP000464577">
    <property type="component" value="Chromosome"/>
</dbReference>
<evidence type="ECO:0000313" key="2">
    <source>
        <dbReference type="Proteomes" id="UP000464577"/>
    </source>
</evidence>
<sequence length="241" mass="27225">MHNYIFLLGFLLLSLPSLGTCIIVFKKGNVVYIGADSRNAGQMADNTYVNFDNYCKIIPVNKYVFTFAGFDNDNLHQRLKSALKYSANPKIVFPKLEFNIKTYYEKRLLDAQEKFPAIYKDVYSRGRIAEIVIVYFEGKTAKLRQYNITMTNALMAKPQVKIASTDSQPGFPNILLPLGINDHLYKETPDAVTNKLLKNPAKVIKDYIMAEMSHPKVGGPIDIIEISATGKKWIAKKANCN</sequence>
<name>A0A6P1W5G4_9BACT</name>
<dbReference type="RefSeq" id="WP_162389673.1">
    <property type="nucleotide sequence ID" value="NZ_CP045997.1"/>
</dbReference>
<evidence type="ECO:0000313" key="1">
    <source>
        <dbReference type="EMBL" id="QHV99269.1"/>
    </source>
</evidence>
<dbReference type="InterPro" id="IPR029055">
    <property type="entry name" value="Ntn_hydrolases_N"/>
</dbReference>
<keyword evidence="2" id="KW-1185">Reference proteome</keyword>
<proteinExistence type="predicted"/>
<dbReference type="EMBL" id="CP045997">
    <property type="protein sequence ID" value="QHV99269.1"/>
    <property type="molecule type" value="Genomic_DNA"/>
</dbReference>
<protein>
    <submittedName>
        <fullName evidence="1">Uncharacterized protein</fullName>
    </submittedName>
</protein>
<organism evidence="1 2">
    <name type="scientific">Spirosoma endbachense</name>
    <dbReference type="NCBI Taxonomy" id="2666025"/>
    <lineage>
        <taxon>Bacteria</taxon>
        <taxon>Pseudomonadati</taxon>
        <taxon>Bacteroidota</taxon>
        <taxon>Cytophagia</taxon>
        <taxon>Cytophagales</taxon>
        <taxon>Cytophagaceae</taxon>
        <taxon>Spirosoma</taxon>
    </lineage>
</organism>
<dbReference type="AlphaFoldDB" id="A0A6P1W5G4"/>
<dbReference type="KEGG" id="senf:GJR95_31530"/>
<gene>
    <name evidence="1" type="ORF">GJR95_31530</name>
</gene>
<dbReference type="SUPFAM" id="SSF56235">
    <property type="entry name" value="N-terminal nucleophile aminohydrolases (Ntn hydrolases)"/>
    <property type="match status" value="1"/>
</dbReference>
<reference evidence="1 2" key="1">
    <citation type="submission" date="2019-11" db="EMBL/GenBank/DDBJ databases">
        <title>Spirosoma endbachense sp. nov., isolated from a natural salt meadow.</title>
        <authorList>
            <person name="Rojas J."/>
            <person name="Ambika Manirajan B."/>
            <person name="Ratering S."/>
            <person name="Suarez C."/>
            <person name="Geissler-Plaum R."/>
            <person name="Schnell S."/>
        </authorList>
    </citation>
    <scope>NUCLEOTIDE SEQUENCE [LARGE SCALE GENOMIC DNA]</scope>
    <source>
        <strain evidence="1 2">I-24</strain>
    </source>
</reference>
<accession>A0A6P1W5G4</accession>